<dbReference type="PANTHER" id="PTHR30346">
    <property type="entry name" value="TRANSCRIPTIONAL DUAL REGULATOR HCAR-RELATED"/>
    <property type="match status" value="1"/>
</dbReference>
<dbReference type="InterPro" id="IPR036388">
    <property type="entry name" value="WH-like_DNA-bd_sf"/>
</dbReference>
<comment type="similarity">
    <text evidence="1">Belongs to the LysR transcriptional regulatory family.</text>
</comment>
<dbReference type="EMBL" id="CP089982">
    <property type="protein sequence ID" value="WXA91821.1"/>
    <property type="molecule type" value="Genomic_DNA"/>
</dbReference>
<dbReference type="SUPFAM" id="SSF46785">
    <property type="entry name" value="Winged helix' DNA-binding domain"/>
    <property type="match status" value="1"/>
</dbReference>
<dbReference type="Pfam" id="PF00126">
    <property type="entry name" value="HTH_1"/>
    <property type="match status" value="1"/>
</dbReference>
<evidence type="ECO:0000256" key="3">
    <source>
        <dbReference type="ARBA" id="ARBA00023125"/>
    </source>
</evidence>
<name>A0ABZ2K668_9BACT</name>
<dbReference type="PROSITE" id="PS50931">
    <property type="entry name" value="HTH_LYSR"/>
    <property type="match status" value="1"/>
</dbReference>
<gene>
    <name evidence="6" type="ORF">LZC95_35890</name>
</gene>
<dbReference type="PANTHER" id="PTHR30346:SF0">
    <property type="entry name" value="HCA OPERON TRANSCRIPTIONAL ACTIVATOR HCAR"/>
    <property type="match status" value="1"/>
</dbReference>
<proteinExistence type="inferred from homology"/>
<sequence>MSLQQLRYFVAVAEEEHVGRAAERLRIAQPALSRQIRNLEAELGTTFFERTPRGMRLSTSGAVFLPHARAILSSIESATAAIRCGTGSA</sequence>
<evidence type="ECO:0000259" key="5">
    <source>
        <dbReference type="PROSITE" id="PS50931"/>
    </source>
</evidence>
<evidence type="ECO:0000313" key="6">
    <source>
        <dbReference type="EMBL" id="WXA91821.1"/>
    </source>
</evidence>
<dbReference type="PRINTS" id="PR00039">
    <property type="entry name" value="HTHLYSR"/>
</dbReference>
<keyword evidence="2" id="KW-0805">Transcription regulation</keyword>
<dbReference type="Proteomes" id="UP001379533">
    <property type="component" value="Chromosome"/>
</dbReference>
<organism evidence="6 7">
    <name type="scientific">Pendulispora brunnea</name>
    <dbReference type="NCBI Taxonomy" id="2905690"/>
    <lineage>
        <taxon>Bacteria</taxon>
        <taxon>Pseudomonadati</taxon>
        <taxon>Myxococcota</taxon>
        <taxon>Myxococcia</taxon>
        <taxon>Myxococcales</taxon>
        <taxon>Sorangiineae</taxon>
        <taxon>Pendulisporaceae</taxon>
        <taxon>Pendulispora</taxon>
    </lineage>
</organism>
<evidence type="ECO:0000256" key="4">
    <source>
        <dbReference type="ARBA" id="ARBA00023163"/>
    </source>
</evidence>
<keyword evidence="4" id="KW-0804">Transcription</keyword>
<protein>
    <submittedName>
        <fullName evidence="6">LysR family transcriptional regulator</fullName>
    </submittedName>
</protein>
<feature type="domain" description="HTH lysR-type" evidence="5">
    <location>
        <begin position="1"/>
        <end position="58"/>
    </location>
</feature>
<evidence type="ECO:0000313" key="7">
    <source>
        <dbReference type="Proteomes" id="UP001379533"/>
    </source>
</evidence>
<accession>A0ABZ2K668</accession>
<evidence type="ECO:0000256" key="2">
    <source>
        <dbReference type="ARBA" id="ARBA00023015"/>
    </source>
</evidence>
<dbReference type="InterPro" id="IPR000847">
    <property type="entry name" value="LysR_HTH_N"/>
</dbReference>
<reference evidence="6 7" key="1">
    <citation type="submission" date="2021-12" db="EMBL/GenBank/DDBJ databases">
        <title>Discovery of the Pendulisporaceae a myxobacterial family with distinct sporulation behavior and unique specialized metabolism.</title>
        <authorList>
            <person name="Garcia R."/>
            <person name="Popoff A."/>
            <person name="Bader C.D."/>
            <person name="Loehr J."/>
            <person name="Walesch S."/>
            <person name="Walt C."/>
            <person name="Boldt J."/>
            <person name="Bunk B."/>
            <person name="Haeckl F.J.F.P.J."/>
            <person name="Gunesch A.P."/>
            <person name="Birkelbach J."/>
            <person name="Nuebel U."/>
            <person name="Pietschmann T."/>
            <person name="Bach T."/>
            <person name="Mueller R."/>
        </authorList>
    </citation>
    <scope>NUCLEOTIDE SEQUENCE [LARGE SCALE GENOMIC DNA]</scope>
    <source>
        <strain evidence="6 7">MSr12523</strain>
    </source>
</reference>
<dbReference type="RefSeq" id="WP_394842439.1">
    <property type="nucleotide sequence ID" value="NZ_CP089982.1"/>
</dbReference>
<dbReference type="Gene3D" id="1.10.10.10">
    <property type="entry name" value="Winged helix-like DNA-binding domain superfamily/Winged helix DNA-binding domain"/>
    <property type="match status" value="1"/>
</dbReference>
<keyword evidence="3" id="KW-0238">DNA-binding</keyword>
<evidence type="ECO:0000256" key="1">
    <source>
        <dbReference type="ARBA" id="ARBA00009437"/>
    </source>
</evidence>
<keyword evidence="7" id="KW-1185">Reference proteome</keyword>
<dbReference type="InterPro" id="IPR036390">
    <property type="entry name" value="WH_DNA-bd_sf"/>
</dbReference>